<dbReference type="EMBL" id="CP020452">
    <property type="protein sequence ID" value="ARC51678.1"/>
    <property type="molecule type" value="Genomic_DNA"/>
</dbReference>
<organism evidence="1 2">
    <name type="scientific">Neisseria mucosa</name>
    <dbReference type="NCBI Taxonomy" id="488"/>
    <lineage>
        <taxon>Bacteria</taxon>
        <taxon>Pseudomonadati</taxon>
        <taxon>Pseudomonadota</taxon>
        <taxon>Betaproteobacteria</taxon>
        <taxon>Neisseriales</taxon>
        <taxon>Neisseriaceae</taxon>
        <taxon>Neisseria</taxon>
    </lineage>
</organism>
<evidence type="ECO:0000313" key="1">
    <source>
        <dbReference type="EMBL" id="ARC51678.1"/>
    </source>
</evidence>
<dbReference type="Proteomes" id="UP000191272">
    <property type="component" value="Chromosome"/>
</dbReference>
<keyword evidence="2" id="KW-1185">Reference proteome</keyword>
<accession>A0ABN4YB20</accession>
<evidence type="ECO:0000313" key="2">
    <source>
        <dbReference type="Proteomes" id="UP000191272"/>
    </source>
</evidence>
<reference evidence="2" key="1">
    <citation type="submission" date="2017-03" db="EMBL/GenBank/DDBJ databases">
        <title>FDA dAtabase for Regulatory Grade micrObial Sequences (FDA-ARGOS): Supporting development and validation of Infectious Disease Dx tests.</title>
        <authorList>
            <person name="Campos J."/>
            <person name="Goldberg B."/>
            <person name="Tallon L."/>
            <person name="Sadzewicz L."/>
            <person name="Sengamalay N."/>
            <person name="Ott S."/>
            <person name="Godinez A."/>
            <person name="Nagaraj S."/>
            <person name="Vyas G."/>
            <person name="Aluvathingal J."/>
            <person name="Nadendla S."/>
            <person name="Geyer C."/>
            <person name="Nandy P."/>
            <person name="Hobson J."/>
            <person name="Sichtig H."/>
        </authorList>
    </citation>
    <scope>NUCLEOTIDE SEQUENCE [LARGE SCALE GENOMIC DNA]</scope>
    <source>
        <strain evidence="2">FDAARGOS_260</strain>
    </source>
</reference>
<gene>
    <name evidence="1" type="ORF">A6J88_11120</name>
</gene>
<proteinExistence type="predicted"/>
<sequence>MKGRLKTNIAGFAKKFSDDLFAFDRKHSLKNDRNAYIAIPIKVGIWKLGITAIFKCYRRNSQGLAFHHSLSSHRHRRK</sequence>
<protein>
    <submittedName>
        <fullName evidence="1">Uncharacterized protein</fullName>
    </submittedName>
</protein>
<name>A0ABN4YB20_NEIMU</name>